<name>A0A9X2S5X2_9FIRM</name>
<keyword evidence="4" id="KW-1185">Reference proteome</keyword>
<dbReference type="Gene3D" id="3.40.50.1820">
    <property type="entry name" value="alpha/beta hydrolase"/>
    <property type="match status" value="1"/>
</dbReference>
<keyword evidence="3" id="KW-0378">Hydrolase</keyword>
<dbReference type="PANTHER" id="PTHR43358">
    <property type="entry name" value="ALPHA/BETA-HYDROLASE"/>
    <property type="match status" value="1"/>
</dbReference>
<evidence type="ECO:0000313" key="3">
    <source>
        <dbReference type="EMBL" id="MCR1825136.1"/>
    </source>
</evidence>
<dbReference type="PANTHER" id="PTHR43358:SF4">
    <property type="entry name" value="ALPHA_BETA HYDROLASE FOLD-1 DOMAIN-CONTAINING PROTEIN"/>
    <property type="match status" value="1"/>
</dbReference>
<dbReference type="InterPro" id="IPR052920">
    <property type="entry name" value="DNA-binding_regulatory"/>
</dbReference>
<dbReference type="Proteomes" id="UP001140817">
    <property type="component" value="Unassembled WGS sequence"/>
</dbReference>
<keyword evidence="1" id="KW-0472">Membrane</keyword>
<comment type="caution">
    <text evidence="3">The sequence shown here is derived from an EMBL/GenBank/DDBJ whole genome shotgun (WGS) entry which is preliminary data.</text>
</comment>
<dbReference type="GO" id="GO:0016787">
    <property type="term" value="F:hydrolase activity"/>
    <property type="evidence" value="ECO:0007669"/>
    <property type="project" value="UniProtKB-KW"/>
</dbReference>
<keyword evidence="1" id="KW-1133">Transmembrane helix</keyword>
<dbReference type="InterPro" id="IPR022742">
    <property type="entry name" value="Hydrolase_4"/>
</dbReference>
<dbReference type="SUPFAM" id="SSF53474">
    <property type="entry name" value="alpha/beta-Hydrolases"/>
    <property type="match status" value="1"/>
</dbReference>
<sequence length="313" mass="36249">MIFEKERNLHIVMFILVILIIIVVILICVSYKLYNYALNPNSSKKGIFNSKNKNKPRKEDFWINEYNEKNSVYINSFDNLRLHAYEIKENKSNKWAITVHGYTTNAEYMSSIAYRYHTLGYNVIIPDLRGHGQSEGNYIGMGWHDRLDIIKWIDYILKQDDSAQILLHGISMGAATVMMVSGEELPKNVKVIVEDCGYTCAKEQLSYKLKDMFKMPAFPLLNICNIITKIKSKYFITEASAINQIKKTKTPILFIHGDKDKFVPFYMLDELYDACSAPKDKLIINNAGHAKCEKVNSDLYWEKVIAFISEYMN</sequence>
<evidence type="ECO:0000313" key="4">
    <source>
        <dbReference type="Proteomes" id="UP001140817"/>
    </source>
</evidence>
<gene>
    <name evidence="3" type="ORF">NSA58_20545</name>
</gene>
<organism evidence="3 4">
    <name type="scientific">Terrisporobacter muris</name>
    <dbReference type="NCBI Taxonomy" id="2963284"/>
    <lineage>
        <taxon>Bacteria</taxon>
        <taxon>Bacillati</taxon>
        <taxon>Bacillota</taxon>
        <taxon>Clostridia</taxon>
        <taxon>Peptostreptococcales</taxon>
        <taxon>Peptostreptococcaceae</taxon>
        <taxon>Terrisporobacter</taxon>
    </lineage>
</organism>
<keyword evidence="1" id="KW-0812">Transmembrane</keyword>
<evidence type="ECO:0000256" key="1">
    <source>
        <dbReference type="SAM" id="Phobius"/>
    </source>
</evidence>
<evidence type="ECO:0000259" key="2">
    <source>
        <dbReference type="Pfam" id="PF12146"/>
    </source>
</evidence>
<dbReference type="AlphaFoldDB" id="A0A9X2S5X2"/>
<feature type="domain" description="Serine aminopeptidase S33" evidence="2">
    <location>
        <begin position="97"/>
        <end position="189"/>
    </location>
</feature>
<feature type="transmembrane region" description="Helical" evidence="1">
    <location>
        <begin position="12"/>
        <end position="34"/>
    </location>
</feature>
<protein>
    <submittedName>
        <fullName evidence="3">Alpha/beta hydrolase</fullName>
    </submittedName>
</protein>
<proteinExistence type="predicted"/>
<dbReference type="EMBL" id="JANKBY010000587">
    <property type="protein sequence ID" value="MCR1825136.1"/>
    <property type="molecule type" value="Genomic_DNA"/>
</dbReference>
<reference evidence="3" key="1">
    <citation type="submission" date="2022-07" db="EMBL/GenBank/DDBJ databases">
        <title>Enhanced cultured diversity of the mouse gut microbiota enables custom-made synthetic communities.</title>
        <authorList>
            <person name="Afrizal A."/>
        </authorList>
    </citation>
    <scope>NUCLEOTIDE SEQUENCE</scope>
    <source>
        <strain evidence="3">DSM 29186</strain>
    </source>
</reference>
<accession>A0A9X2S5X2</accession>
<dbReference type="Pfam" id="PF12146">
    <property type="entry name" value="Hydrolase_4"/>
    <property type="match status" value="1"/>
</dbReference>
<dbReference type="InterPro" id="IPR029058">
    <property type="entry name" value="AB_hydrolase_fold"/>
</dbReference>